<name>A0ABR7BF51_9PSED</name>
<organism evidence="1 2">
    <name type="scientific">Pseudomonas triticifolii</name>
    <dbReference type="NCBI Taxonomy" id="2762592"/>
    <lineage>
        <taxon>Bacteria</taxon>
        <taxon>Pseudomonadati</taxon>
        <taxon>Pseudomonadota</taxon>
        <taxon>Gammaproteobacteria</taxon>
        <taxon>Pseudomonadales</taxon>
        <taxon>Pseudomonadaceae</taxon>
        <taxon>Pseudomonas</taxon>
    </lineage>
</organism>
<evidence type="ECO:0000313" key="2">
    <source>
        <dbReference type="Proteomes" id="UP000660131"/>
    </source>
</evidence>
<sequence length="217" mass="24314">MKLEITMTIDIQVGRTPDISITNDVINPHWAGDYFRSELSAASFLAADASSTSLAGVLSFIYSLIDKKLPEYDVWLLLGNSAWQPDTRIVRYRKLWGALKFRGSEISGGSDSQESIVEAHEKLKFFGALRLSEQSIANVIDVIIDERCSYIAAIPRAFAFKRILDVGWSGRVAEDFSLCCHICEENGLLFKQVGEFDDHEWGFISIGLPEIMEKLLS</sequence>
<proteinExistence type="predicted"/>
<accession>A0ABR7BF51</accession>
<protein>
    <submittedName>
        <fullName evidence="1">Uncharacterized protein</fullName>
    </submittedName>
</protein>
<keyword evidence="2" id="KW-1185">Reference proteome</keyword>
<dbReference type="EMBL" id="JACONV010000007">
    <property type="protein sequence ID" value="MBC3955811.1"/>
    <property type="molecule type" value="Genomic_DNA"/>
</dbReference>
<comment type="caution">
    <text evidence="1">The sequence shown here is derived from an EMBL/GenBank/DDBJ whole genome shotgun (WGS) entry which is preliminary data.</text>
</comment>
<dbReference type="Proteomes" id="UP000660131">
    <property type="component" value="Unassembled WGS sequence"/>
</dbReference>
<reference evidence="1 2" key="1">
    <citation type="submission" date="2020-08" db="EMBL/GenBank/DDBJ databases">
        <title>Putative novel bacterial strains isolated from necrotic wheat leaf tissues caused by Xanthomonas translucens.</title>
        <authorList>
            <person name="Tambong J.T."/>
        </authorList>
    </citation>
    <scope>NUCLEOTIDE SEQUENCE [LARGE SCALE GENOMIC DNA]</scope>
    <source>
        <strain evidence="1 2">DOAB 1067</strain>
    </source>
</reference>
<evidence type="ECO:0000313" key="1">
    <source>
        <dbReference type="EMBL" id="MBC3955811.1"/>
    </source>
</evidence>
<gene>
    <name evidence="1" type="ORF">H8S56_12410</name>
</gene>